<dbReference type="RefSeq" id="WP_089382136.1">
    <property type="nucleotide sequence ID" value="NZ_FZNT01000007.1"/>
</dbReference>
<dbReference type="EMBL" id="FZNT01000007">
    <property type="protein sequence ID" value="SNR63855.1"/>
    <property type="molecule type" value="Genomic_DNA"/>
</dbReference>
<organism evidence="1 2">
    <name type="scientific">Lutibacter agarilyticus</name>
    <dbReference type="NCBI Taxonomy" id="1109740"/>
    <lineage>
        <taxon>Bacteria</taxon>
        <taxon>Pseudomonadati</taxon>
        <taxon>Bacteroidota</taxon>
        <taxon>Flavobacteriia</taxon>
        <taxon>Flavobacteriales</taxon>
        <taxon>Flavobacteriaceae</taxon>
        <taxon>Lutibacter</taxon>
    </lineage>
</organism>
<gene>
    <name evidence="1" type="ORF">SAMN06265371_107146</name>
</gene>
<proteinExistence type="predicted"/>
<evidence type="ECO:0000313" key="2">
    <source>
        <dbReference type="Proteomes" id="UP000198384"/>
    </source>
</evidence>
<reference evidence="1 2" key="1">
    <citation type="submission" date="2017-06" db="EMBL/GenBank/DDBJ databases">
        <authorList>
            <person name="Kim H.J."/>
            <person name="Triplett B.A."/>
        </authorList>
    </citation>
    <scope>NUCLEOTIDE SEQUENCE [LARGE SCALE GENOMIC DNA]</scope>
    <source>
        <strain evidence="1 2">DSM 29150</strain>
    </source>
</reference>
<evidence type="ECO:0000313" key="1">
    <source>
        <dbReference type="EMBL" id="SNR63855.1"/>
    </source>
</evidence>
<protein>
    <submittedName>
        <fullName evidence="1">Uncharacterized protein</fullName>
    </submittedName>
</protein>
<dbReference type="OrthoDB" id="1187827at2"/>
<accession>A0A238XXY7</accession>
<name>A0A238XXY7_9FLAO</name>
<sequence length="180" mass="21642">MKTISKFNFHKHTYCEFEMVAKTFFKEKSPHYKSKSGSLYVYSEKGVYRYSNHWGRVANCRWKIKGIEDYKNQHYYVGYAEWSNFHPLNSSEKIFYIEVATNGEAKLFNIKNTASNEPFLMRLDFAFERLKQLKILYKDYKWATYYNENVHLVRNILTEKLISSDKTLQELKQSLKSEFN</sequence>
<keyword evidence="2" id="KW-1185">Reference proteome</keyword>
<dbReference type="Proteomes" id="UP000198384">
    <property type="component" value="Unassembled WGS sequence"/>
</dbReference>
<dbReference type="AlphaFoldDB" id="A0A238XXY7"/>